<dbReference type="GO" id="GO:0004458">
    <property type="term" value="F:D-lactate dehydrogenase (cytochrome) activity"/>
    <property type="evidence" value="ECO:0007669"/>
    <property type="project" value="TreeGrafter"/>
</dbReference>
<dbReference type="GO" id="GO:1903457">
    <property type="term" value="P:lactate catabolic process"/>
    <property type="evidence" value="ECO:0007669"/>
    <property type="project" value="TreeGrafter"/>
</dbReference>
<dbReference type="InterPro" id="IPR036318">
    <property type="entry name" value="FAD-bd_PCMH-like_sf"/>
</dbReference>
<gene>
    <name evidence="3" type="ORF">ES288_D02G148800v1</name>
</gene>
<proteinExistence type="inferred from homology"/>
<accession>A0A5D2DCN3</accession>
<evidence type="ECO:0000313" key="4">
    <source>
        <dbReference type="Proteomes" id="UP000323506"/>
    </source>
</evidence>
<dbReference type="GO" id="GO:0008720">
    <property type="term" value="F:D-lactate dehydrogenase (NAD+) activity"/>
    <property type="evidence" value="ECO:0007669"/>
    <property type="project" value="TreeGrafter"/>
</dbReference>
<dbReference type="PANTHER" id="PTHR11748">
    <property type="entry name" value="D-LACTATE DEHYDROGENASE"/>
    <property type="match status" value="1"/>
</dbReference>
<feature type="domain" description="FAD-binding PCMH-type" evidence="2">
    <location>
        <begin position="191"/>
        <end position="306"/>
    </location>
</feature>
<dbReference type="EMBL" id="CM017702">
    <property type="protein sequence ID" value="TYG79571.1"/>
    <property type="molecule type" value="Genomic_DNA"/>
</dbReference>
<dbReference type="Proteomes" id="UP000323506">
    <property type="component" value="Chromosome D02"/>
</dbReference>
<dbReference type="Gene3D" id="3.30.465.10">
    <property type="match status" value="1"/>
</dbReference>
<dbReference type="Pfam" id="PF01565">
    <property type="entry name" value="FAD_binding_4"/>
    <property type="match status" value="1"/>
</dbReference>
<dbReference type="InterPro" id="IPR016166">
    <property type="entry name" value="FAD-bd_PCMH"/>
</dbReference>
<protein>
    <recommendedName>
        <fullName evidence="2">FAD-binding PCMH-type domain-containing protein</fullName>
    </recommendedName>
</protein>
<dbReference type="GO" id="GO:0071949">
    <property type="term" value="F:FAD binding"/>
    <property type="evidence" value="ECO:0007669"/>
    <property type="project" value="InterPro"/>
</dbReference>
<dbReference type="SUPFAM" id="SSF56176">
    <property type="entry name" value="FAD-binding/transporter-associated domain-like"/>
    <property type="match status" value="1"/>
</dbReference>
<keyword evidence="4" id="KW-1185">Reference proteome</keyword>
<dbReference type="InterPro" id="IPR006094">
    <property type="entry name" value="Oxid_FAD_bind_N"/>
</dbReference>
<dbReference type="AlphaFoldDB" id="A0A5D2DCN3"/>
<dbReference type="GO" id="GO:0005739">
    <property type="term" value="C:mitochondrion"/>
    <property type="evidence" value="ECO:0007669"/>
    <property type="project" value="TreeGrafter"/>
</dbReference>
<organism evidence="3 4">
    <name type="scientific">Gossypium darwinii</name>
    <name type="common">Darwin's cotton</name>
    <name type="synonym">Gossypium barbadense var. darwinii</name>
    <dbReference type="NCBI Taxonomy" id="34276"/>
    <lineage>
        <taxon>Eukaryota</taxon>
        <taxon>Viridiplantae</taxon>
        <taxon>Streptophyta</taxon>
        <taxon>Embryophyta</taxon>
        <taxon>Tracheophyta</taxon>
        <taxon>Spermatophyta</taxon>
        <taxon>Magnoliopsida</taxon>
        <taxon>eudicotyledons</taxon>
        <taxon>Gunneridae</taxon>
        <taxon>Pentapetalae</taxon>
        <taxon>rosids</taxon>
        <taxon>malvids</taxon>
        <taxon>Malvales</taxon>
        <taxon>Malvaceae</taxon>
        <taxon>Malvoideae</taxon>
        <taxon>Gossypium</taxon>
    </lineage>
</organism>
<reference evidence="3 4" key="1">
    <citation type="submission" date="2019-06" db="EMBL/GenBank/DDBJ databases">
        <title>WGS assembly of Gossypium darwinii.</title>
        <authorList>
            <person name="Chen Z.J."/>
            <person name="Sreedasyam A."/>
            <person name="Ando A."/>
            <person name="Song Q."/>
            <person name="De L."/>
            <person name="Hulse-Kemp A."/>
            <person name="Ding M."/>
            <person name="Ye W."/>
            <person name="Kirkbride R."/>
            <person name="Jenkins J."/>
            <person name="Plott C."/>
            <person name="Lovell J."/>
            <person name="Lin Y.-M."/>
            <person name="Vaughn R."/>
            <person name="Liu B."/>
            <person name="Li W."/>
            <person name="Simpson S."/>
            <person name="Scheffler B."/>
            <person name="Saski C."/>
            <person name="Grover C."/>
            <person name="Hu G."/>
            <person name="Conover J."/>
            <person name="Carlson J."/>
            <person name="Shu S."/>
            <person name="Boston L."/>
            <person name="Williams M."/>
            <person name="Peterson D."/>
            <person name="Mcgee K."/>
            <person name="Jones D."/>
            <person name="Wendel J."/>
            <person name="Stelly D."/>
            <person name="Grimwood J."/>
            <person name="Schmutz J."/>
        </authorList>
    </citation>
    <scope>NUCLEOTIDE SEQUENCE [LARGE SCALE GENOMIC DNA]</scope>
    <source>
        <strain evidence="3">1808015.09</strain>
    </source>
</reference>
<name>A0A5D2DCN3_GOSDA</name>
<evidence type="ECO:0000256" key="1">
    <source>
        <dbReference type="ARBA" id="ARBA00008000"/>
    </source>
</evidence>
<dbReference type="PANTHER" id="PTHR11748:SF111">
    <property type="entry name" value="D-LACTATE DEHYDROGENASE, MITOCHONDRIAL-RELATED"/>
    <property type="match status" value="1"/>
</dbReference>
<evidence type="ECO:0000313" key="3">
    <source>
        <dbReference type="EMBL" id="TYG79571.1"/>
    </source>
</evidence>
<dbReference type="PROSITE" id="PS51387">
    <property type="entry name" value="FAD_PCMH"/>
    <property type="match status" value="1"/>
</dbReference>
<comment type="similarity">
    <text evidence="1">Belongs to the FAD-binding oxidoreductase/transferase type 4 family.</text>
</comment>
<sequence length="306" mass="33833">MALIPYAVPYCVECITNLHITDYLIHSHKHLIEHQRHFPKNDAFSSPPPFPFPFPLSLSPSFSLSLGLQIISPFPFPFLFPFPFSWATNQFGQGPFLVPPSSRKKKNLSDCQVPNMGFSFWLARLCSCSNKSAFSNAFRDSFYHYKSQLNTCLKNLPSTIAGKTNSHAFSWSNCLLPLAFAISAGSLTFQSHNNHPSLYEPSNLDSHKTGNFLHRSASSIPYGGATSIEGHTLSPNGGVCIDMTLMKRVKALHIWDMDVVVEPGIGWMELNEYLEPYGLFFPVDPGPGATIGGMCATRCSGSLAMM</sequence>
<dbReference type="InterPro" id="IPR016169">
    <property type="entry name" value="FAD-bd_PCMH_sub2"/>
</dbReference>
<evidence type="ECO:0000259" key="2">
    <source>
        <dbReference type="PROSITE" id="PS51387"/>
    </source>
</evidence>